<evidence type="ECO:0000256" key="5">
    <source>
        <dbReference type="ARBA" id="ARBA00022692"/>
    </source>
</evidence>
<feature type="transmembrane region" description="Helical" evidence="9">
    <location>
        <begin position="32"/>
        <end position="55"/>
    </location>
</feature>
<evidence type="ECO:0000313" key="11">
    <source>
        <dbReference type="EMBL" id="OAF66212.1"/>
    </source>
</evidence>
<keyword evidence="12" id="KW-1185">Reference proteome</keyword>
<dbReference type="GO" id="GO:0006465">
    <property type="term" value="P:signal peptide processing"/>
    <property type="evidence" value="ECO:0007669"/>
    <property type="project" value="TreeGrafter"/>
</dbReference>
<dbReference type="EC" id="3.4.21.105" evidence="4"/>
<feature type="transmembrane region" description="Helical" evidence="9">
    <location>
        <begin position="116"/>
        <end position="133"/>
    </location>
</feature>
<feature type="transmembrane region" description="Helical" evidence="9">
    <location>
        <begin position="145"/>
        <end position="164"/>
    </location>
</feature>
<dbReference type="GO" id="GO:0016020">
    <property type="term" value="C:membrane"/>
    <property type="evidence" value="ECO:0007669"/>
    <property type="project" value="UniProtKB-SubCell"/>
</dbReference>
<feature type="transmembrane region" description="Helical" evidence="9">
    <location>
        <begin position="92"/>
        <end position="110"/>
    </location>
</feature>
<evidence type="ECO:0000256" key="4">
    <source>
        <dbReference type="ARBA" id="ARBA00013039"/>
    </source>
</evidence>
<keyword evidence="8 9" id="KW-0472">Membrane</keyword>
<feature type="domain" description="Peptidase S54 rhomboid" evidence="10">
    <location>
        <begin position="77"/>
        <end position="219"/>
    </location>
</feature>
<proteinExistence type="inferred from homology"/>
<dbReference type="Proteomes" id="UP000078046">
    <property type="component" value="Unassembled WGS sequence"/>
</dbReference>
<dbReference type="GO" id="GO:0004252">
    <property type="term" value="F:serine-type endopeptidase activity"/>
    <property type="evidence" value="ECO:0007669"/>
    <property type="project" value="InterPro"/>
</dbReference>
<evidence type="ECO:0000256" key="8">
    <source>
        <dbReference type="ARBA" id="ARBA00023136"/>
    </source>
</evidence>
<comment type="caution">
    <text evidence="11">The sequence shown here is derived from an EMBL/GenBank/DDBJ whole genome shotgun (WGS) entry which is preliminary data.</text>
</comment>
<name>A0A177AXI6_9BILA</name>
<evidence type="ECO:0000313" key="12">
    <source>
        <dbReference type="Proteomes" id="UP000078046"/>
    </source>
</evidence>
<organism evidence="11 12">
    <name type="scientific">Intoshia linei</name>
    <dbReference type="NCBI Taxonomy" id="1819745"/>
    <lineage>
        <taxon>Eukaryota</taxon>
        <taxon>Metazoa</taxon>
        <taxon>Spiralia</taxon>
        <taxon>Lophotrochozoa</taxon>
        <taxon>Mesozoa</taxon>
        <taxon>Orthonectida</taxon>
        <taxon>Rhopaluridae</taxon>
        <taxon>Intoshia</taxon>
    </lineage>
</organism>
<reference evidence="11 12" key="1">
    <citation type="submission" date="2016-04" db="EMBL/GenBank/DDBJ databases">
        <title>The genome of Intoshia linei affirms orthonectids as highly simplified spiralians.</title>
        <authorList>
            <person name="Mikhailov K.V."/>
            <person name="Slusarev G.S."/>
            <person name="Nikitin M.A."/>
            <person name="Logacheva M.D."/>
            <person name="Penin A."/>
            <person name="Aleoshin V."/>
            <person name="Panchin Y.V."/>
        </authorList>
    </citation>
    <scope>NUCLEOTIDE SEQUENCE [LARGE SCALE GENOMIC DNA]</scope>
    <source>
        <strain evidence="11">Intl2013</strain>
        <tissue evidence="11">Whole animal</tissue>
    </source>
</reference>
<dbReference type="PANTHER" id="PTHR43731">
    <property type="entry name" value="RHOMBOID PROTEASE"/>
    <property type="match status" value="1"/>
</dbReference>
<dbReference type="AlphaFoldDB" id="A0A177AXI6"/>
<dbReference type="InterPro" id="IPR022764">
    <property type="entry name" value="Peptidase_S54_rhomboid_dom"/>
</dbReference>
<evidence type="ECO:0000256" key="2">
    <source>
        <dbReference type="ARBA" id="ARBA00004141"/>
    </source>
</evidence>
<gene>
    <name evidence="11" type="ORF">A3Q56_06033</name>
</gene>
<dbReference type="Gene3D" id="1.20.1540.10">
    <property type="entry name" value="Rhomboid-like"/>
    <property type="match status" value="1"/>
</dbReference>
<protein>
    <recommendedName>
        <fullName evidence="4">rhomboid protease</fullName>
        <ecNumber evidence="4">3.4.21.105</ecNumber>
    </recommendedName>
</protein>
<evidence type="ECO:0000256" key="6">
    <source>
        <dbReference type="ARBA" id="ARBA00022801"/>
    </source>
</evidence>
<evidence type="ECO:0000256" key="3">
    <source>
        <dbReference type="ARBA" id="ARBA00009045"/>
    </source>
</evidence>
<keyword evidence="7 9" id="KW-1133">Transmembrane helix</keyword>
<comment type="subcellular location">
    <subcellularLocation>
        <location evidence="2">Membrane</location>
        <topology evidence="2">Multi-pass membrane protein</topology>
    </subcellularLocation>
</comment>
<evidence type="ECO:0000259" key="10">
    <source>
        <dbReference type="Pfam" id="PF01694"/>
    </source>
</evidence>
<sequence length="229" mass="25619">MMYGSDFQNRTGGSSFYLADYIKRRFKNHPTYRTWSIVDTAIMIVAANIAVFMFWRLPQFTALMHNYFVISPTSRISSILCVAFSHKSLIHLSINMYVMMSFNTALAYMFDKCEYLSFYMSAGMFASLGSILVRHLKGIRTPSIGASGAVVAILAYVCFSDVIQSRLSIMGLNLIIPHSLDSKQAILALVIFDTVGLFIKQSKIDHAAHLSGVLFALYVFLKTTHASFG</sequence>
<comment type="similarity">
    <text evidence="3">Belongs to the peptidase S54 family.</text>
</comment>
<keyword evidence="6" id="KW-0378">Hydrolase</keyword>
<dbReference type="Pfam" id="PF01694">
    <property type="entry name" value="Rhomboid"/>
    <property type="match status" value="1"/>
</dbReference>
<dbReference type="InterPro" id="IPR050925">
    <property type="entry name" value="Rhomboid_protease_S54"/>
</dbReference>
<dbReference type="OrthoDB" id="10260614at2759"/>
<dbReference type="SUPFAM" id="SSF144091">
    <property type="entry name" value="Rhomboid-like"/>
    <property type="match status" value="1"/>
</dbReference>
<dbReference type="InterPro" id="IPR035952">
    <property type="entry name" value="Rhomboid-like_sf"/>
</dbReference>
<keyword evidence="5 9" id="KW-0812">Transmembrane</keyword>
<accession>A0A177AXI6</accession>
<dbReference type="PANTHER" id="PTHR43731:SF14">
    <property type="entry name" value="PRESENILIN-ASSOCIATED RHOMBOID-LIKE PROTEIN, MITOCHONDRIAL"/>
    <property type="match status" value="1"/>
</dbReference>
<evidence type="ECO:0000256" key="9">
    <source>
        <dbReference type="SAM" id="Phobius"/>
    </source>
</evidence>
<evidence type="ECO:0000256" key="7">
    <source>
        <dbReference type="ARBA" id="ARBA00022989"/>
    </source>
</evidence>
<evidence type="ECO:0000256" key="1">
    <source>
        <dbReference type="ARBA" id="ARBA00000156"/>
    </source>
</evidence>
<dbReference type="EMBL" id="LWCA01001002">
    <property type="protein sequence ID" value="OAF66212.1"/>
    <property type="molecule type" value="Genomic_DNA"/>
</dbReference>
<comment type="catalytic activity">
    <reaction evidence="1">
        <text>Cleaves type-1 transmembrane domains using a catalytic dyad composed of serine and histidine that are contributed by different transmembrane domains.</text>
        <dbReference type="EC" id="3.4.21.105"/>
    </reaction>
</comment>